<name>A0A2R6A967_9ARCH</name>
<evidence type="ECO:0000313" key="1">
    <source>
        <dbReference type="EMBL" id="PSN82944.1"/>
    </source>
</evidence>
<protein>
    <submittedName>
        <fullName evidence="1">Uncharacterized protein</fullName>
    </submittedName>
</protein>
<evidence type="ECO:0000313" key="2">
    <source>
        <dbReference type="Proteomes" id="UP000240880"/>
    </source>
</evidence>
<gene>
    <name evidence="1" type="ORF">B9Q01_06515</name>
</gene>
<proteinExistence type="predicted"/>
<dbReference type="AlphaFoldDB" id="A0A2R6A967"/>
<sequence>MTQESFDSRISKRLSSLNHVGCVKHYEGLKIERFIELVHSALNELGMQFEDMLETPQKVYNCLAPQAELLLWFRAQEVEMGVVCETKVIHTTEWSAFADELLSNTIETLERLIYQK</sequence>
<comment type="caution">
    <text evidence="1">The sequence shown here is derived from an EMBL/GenBank/DDBJ whole genome shotgun (WGS) entry which is preliminary data.</text>
</comment>
<organism evidence="1 2">
    <name type="scientific">Candidatus Marsarchaeota G1 archaeon OSP_D</name>
    <dbReference type="NCBI Taxonomy" id="1978155"/>
    <lineage>
        <taxon>Archaea</taxon>
        <taxon>Candidatus Marsarchaeota</taxon>
        <taxon>Candidatus Marsarchaeota group 1</taxon>
    </lineage>
</organism>
<accession>A0A2R6A967</accession>
<dbReference type="EMBL" id="NEXC01000044">
    <property type="protein sequence ID" value="PSN82944.1"/>
    <property type="molecule type" value="Genomic_DNA"/>
</dbReference>
<dbReference type="Proteomes" id="UP000240880">
    <property type="component" value="Unassembled WGS sequence"/>
</dbReference>
<reference evidence="1 2" key="1">
    <citation type="submission" date="2017-04" db="EMBL/GenBank/DDBJ databases">
        <title>Novel microbial lineages endemic to geothermal iron-oxide mats fill important gaps in the evolutionary history of Archaea.</title>
        <authorList>
            <person name="Jay Z.J."/>
            <person name="Beam J.P."/>
            <person name="Dlakic M."/>
            <person name="Rusch D.B."/>
            <person name="Kozubal M.A."/>
            <person name="Inskeep W.P."/>
        </authorList>
    </citation>
    <scope>NUCLEOTIDE SEQUENCE [LARGE SCALE GENOMIC DNA]</scope>
    <source>
        <strain evidence="1">OSP_D</strain>
    </source>
</reference>